<dbReference type="Proteomes" id="UP000009309">
    <property type="component" value="Unassembled WGS sequence"/>
</dbReference>
<dbReference type="STRING" id="1185876.BN8_03653"/>
<dbReference type="EMBL" id="CAIT01000007">
    <property type="protein sequence ID" value="CCH54479.1"/>
    <property type="molecule type" value="Genomic_DNA"/>
</dbReference>
<dbReference type="RefSeq" id="WP_009283057.1">
    <property type="nucleotide sequence ID" value="NZ_CAIT01000007.1"/>
</dbReference>
<keyword evidence="3" id="KW-1185">Reference proteome</keyword>
<proteinExistence type="predicted"/>
<feature type="compositionally biased region" description="Polar residues" evidence="1">
    <location>
        <begin position="42"/>
        <end position="56"/>
    </location>
</feature>
<dbReference type="AlphaFoldDB" id="I2GKQ3"/>
<protein>
    <submittedName>
        <fullName evidence="2">Uncharacterized protein</fullName>
    </submittedName>
</protein>
<name>I2GKQ3_9BACT</name>
<evidence type="ECO:0000313" key="2">
    <source>
        <dbReference type="EMBL" id="CCH54479.1"/>
    </source>
</evidence>
<gene>
    <name evidence="2" type="ORF">BN8_03653</name>
</gene>
<accession>I2GKQ3</accession>
<feature type="region of interest" description="Disordered" evidence="1">
    <location>
        <begin position="40"/>
        <end position="148"/>
    </location>
</feature>
<evidence type="ECO:0000313" key="3">
    <source>
        <dbReference type="Proteomes" id="UP000009309"/>
    </source>
</evidence>
<reference evidence="2 3" key="1">
    <citation type="journal article" date="2012" name="J. Bacteriol.">
        <title>Genome Sequence of the Filamentous Bacterium Fibrisoma limi BUZ 3T.</title>
        <authorList>
            <person name="Filippini M."/>
            <person name="Qi W."/>
            <person name="Jaenicke S."/>
            <person name="Goesmann A."/>
            <person name="Smits T.H."/>
            <person name="Bagheri H.C."/>
        </authorList>
    </citation>
    <scope>NUCLEOTIDE SEQUENCE [LARGE SCALE GENOMIC DNA]</scope>
    <source>
        <strain evidence="3">BUZ 3T</strain>
    </source>
</reference>
<sequence length="148" mass="15085">MWIIPQVSVSGANYSYQPKVAVDAPENVANDLIKHNMAVATTDPNGTVPTAQTAQLSADGETATDVNPAGETATDEVTGSETATDNSADAESTTDAADVAPAAEQSDAADVNPVDEESNTEQSNDPNPAAEKSADTVADAKPAKPTKK</sequence>
<comment type="caution">
    <text evidence="2">The sequence shown here is derived from an EMBL/GenBank/DDBJ whole genome shotgun (WGS) entry which is preliminary data.</text>
</comment>
<organism evidence="2 3">
    <name type="scientific">Fibrisoma limi BUZ 3</name>
    <dbReference type="NCBI Taxonomy" id="1185876"/>
    <lineage>
        <taxon>Bacteria</taxon>
        <taxon>Pseudomonadati</taxon>
        <taxon>Bacteroidota</taxon>
        <taxon>Cytophagia</taxon>
        <taxon>Cytophagales</taxon>
        <taxon>Spirosomataceae</taxon>
        <taxon>Fibrisoma</taxon>
    </lineage>
</organism>
<feature type="compositionally biased region" description="Low complexity" evidence="1">
    <location>
        <begin position="82"/>
        <end position="100"/>
    </location>
</feature>
<evidence type="ECO:0000256" key="1">
    <source>
        <dbReference type="SAM" id="MobiDB-lite"/>
    </source>
</evidence>